<evidence type="ECO:0000313" key="2">
    <source>
        <dbReference type="Proteomes" id="UP000821865"/>
    </source>
</evidence>
<keyword evidence="2" id="KW-1185">Reference proteome</keyword>
<name>A0ACB8DAX0_DERSI</name>
<proteinExistence type="predicted"/>
<protein>
    <submittedName>
        <fullName evidence="1">Uncharacterized protein</fullName>
    </submittedName>
</protein>
<gene>
    <name evidence="1" type="ORF">HPB49_005409</name>
</gene>
<organism evidence="1 2">
    <name type="scientific">Dermacentor silvarum</name>
    <name type="common">Tick</name>
    <dbReference type="NCBI Taxonomy" id="543639"/>
    <lineage>
        <taxon>Eukaryota</taxon>
        <taxon>Metazoa</taxon>
        <taxon>Ecdysozoa</taxon>
        <taxon>Arthropoda</taxon>
        <taxon>Chelicerata</taxon>
        <taxon>Arachnida</taxon>
        <taxon>Acari</taxon>
        <taxon>Parasitiformes</taxon>
        <taxon>Ixodida</taxon>
        <taxon>Ixodoidea</taxon>
        <taxon>Ixodidae</taxon>
        <taxon>Rhipicephalinae</taxon>
        <taxon>Dermacentor</taxon>
    </lineage>
</organism>
<evidence type="ECO:0000313" key="1">
    <source>
        <dbReference type="EMBL" id="KAH7965254.1"/>
    </source>
</evidence>
<comment type="caution">
    <text evidence="1">The sequence shown here is derived from an EMBL/GenBank/DDBJ whole genome shotgun (WGS) entry which is preliminary data.</text>
</comment>
<reference evidence="1" key="1">
    <citation type="submission" date="2020-05" db="EMBL/GenBank/DDBJ databases">
        <title>Large-scale comparative analyses of tick genomes elucidate their genetic diversity and vector capacities.</title>
        <authorList>
            <person name="Jia N."/>
            <person name="Wang J."/>
            <person name="Shi W."/>
            <person name="Du L."/>
            <person name="Sun Y."/>
            <person name="Zhan W."/>
            <person name="Jiang J."/>
            <person name="Wang Q."/>
            <person name="Zhang B."/>
            <person name="Ji P."/>
            <person name="Sakyi L.B."/>
            <person name="Cui X."/>
            <person name="Yuan T."/>
            <person name="Jiang B."/>
            <person name="Yang W."/>
            <person name="Lam T.T.-Y."/>
            <person name="Chang Q."/>
            <person name="Ding S."/>
            <person name="Wang X."/>
            <person name="Zhu J."/>
            <person name="Ruan X."/>
            <person name="Zhao L."/>
            <person name="Wei J."/>
            <person name="Que T."/>
            <person name="Du C."/>
            <person name="Cheng J."/>
            <person name="Dai P."/>
            <person name="Han X."/>
            <person name="Huang E."/>
            <person name="Gao Y."/>
            <person name="Liu J."/>
            <person name="Shao H."/>
            <person name="Ye R."/>
            <person name="Li L."/>
            <person name="Wei W."/>
            <person name="Wang X."/>
            <person name="Wang C."/>
            <person name="Yang T."/>
            <person name="Huo Q."/>
            <person name="Li W."/>
            <person name="Guo W."/>
            <person name="Chen H."/>
            <person name="Zhou L."/>
            <person name="Ni X."/>
            <person name="Tian J."/>
            <person name="Zhou Y."/>
            <person name="Sheng Y."/>
            <person name="Liu T."/>
            <person name="Pan Y."/>
            <person name="Xia L."/>
            <person name="Li J."/>
            <person name="Zhao F."/>
            <person name="Cao W."/>
        </authorList>
    </citation>
    <scope>NUCLEOTIDE SEQUENCE</scope>
    <source>
        <strain evidence="1">Dsil-2018</strain>
    </source>
</reference>
<dbReference type="EMBL" id="CM023471">
    <property type="protein sequence ID" value="KAH7965254.1"/>
    <property type="molecule type" value="Genomic_DNA"/>
</dbReference>
<dbReference type="Proteomes" id="UP000821865">
    <property type="component" value="Chromosome 2"/>
</dbReference>
<accession>A0ACB8DAX0</accession>
<sequence length="209" mass="23022">MACTDITSANAGLGFRHIGAPGAPPYGTTLLVVCEWHCFALAICAVVGCCNRSKSSSRKESANTNLFRLPKVVEWQDERTKALSSKRRSLWLARIKRADLKGDLPSIRVCGAHFVTGRPTELCEETNPYWAPTHLLGYKANNEGTARYERAARRRFKRTTPEVDAVTAAPARAYGDGAAPPENRYDGGDDDRTNADSPLKTVEIKTYMM</sequence>